<dbReference type="Proteomes" id="UP001642483">
    <property type="component" value="Unassembled WGS sequence"/>
</dbReference>
<accession>A0ABP0FFT3</accession>
<sequence length="141" mass="16315">MKNDDSIDSAVKSGVNAANEKKSVDSHSFDVTDLDMPPEPWNNMYGKSDKKCHILSRQVRQSIKRVENNELLDNLLIELCLTYFIDKSQPRWKSLIFPSQLYAIFSKKNLNRRQVFVNFIAIAERLNSDQIIFPVNENEGH</sequence>
<dbReference type="SUPFAM" id="SSF54001">
    <property type="entry name" value="Cysteine proteinases"/>
    <property type="match status" value="1"/>
</dbReference>
<organism evidence="2 3">
    <name type="scientific">Clavelina lepadiformis</name>
    <name type="common">Light-bulb sea squirt</name>
    <name type="synonym">Ascidia lepadiformis</name>
    <dbReference type="NCBI Taxonomy" id="159417"/>
    <lineage>
        <taxon>Eukaryota</taxon>
        <taxon>Metazoa</taxon>
        <taxon>Chordata</taxon>
        <taxon>Tunicata</taxon>
        <taxon>Ascidiacea</taxon>
        <taxon>Aplousobranchia</taxon>
        <taxon>Clavelinidae</taxon>
        <taxon>Clavelina</taxon>
    </lineage>
</organism>
<protein>
    <submittedName>
        <fullName evidence="2">Uncharacterized protein</fullName>
    </submittedName>
</protein>
<dbReference type="InterPro" id="IPR038765">
    <property type="entry name" value="Papain-like_cys_pep_sf"/>
</dbReference>
<evidence type="ECO:0000256" key="1">
    <source>
        <dbReference type="SAM" id="MobiDB-lite"/>
    </source>
</evidence>
<dbReference type="EMBL" id="CAWYQH010000057">
    <property type="protein sequence ID" value="CAK8678552.1"/>
    <property type="molecule type" value="Genomic_DNA"/>
</dbReference>
<keyword evidence="3" id="KW-1185">Reference proteome</keyword>
<evidence type="ECO:0000313" key="3">
    <source>
        <dbReference type="Proteomes" id="UP001642483"/>
    </source>
</evidence>
<name>A0ABP0FFT3_CLALP</name>
<evidence type="ECO:0000313" key="2">
    <source>
        <dbReference type="EMBL" id="CAK8678552.1"/>
    </source>
</evidence>
<proteinExistence type="predicted"/>
<gene>
    <name evidence="2" type="ORF">CVLEPA_LOCUS8472</name>
</gene>
<feature type="region of interest" description="Disordered" evidence="1">
    <location>
        <begin position="1"/>
        <end position="31"/>
    </location>
</feature>
<feature type="compositionally biased region" description="Basic and acidic residues" evidence="1">
    <location>
        <begin position="19"/>
        <end position="30"/>
    </location>
</feature>
<comment type="caution">
    <text evidence="2">The sequence shown here is derived from an EMBL/GenBank/DDBJ whole genome shotgun (WGS) entry which is preliminary data.</text>
</comment>
<reference evidence="2 3" key="1">
    <citation type="submission" date="2024-02" db="EMBL/GenBank/DDBJ databases">
        <authorList>
            <person name="Daric V."/>
            <person name="Darras S."/>
        </authorList>
    </citation>
    <scope>NUCLEOTIDE SEQUENCE [LARGE SCALE GENOMIC DNA]</scope>
</reference>